<comment type="similarity">
    <text evidence="3">Belongs to the telombin family.</text>
</comment>
<dbReference type="SMART" id="SM00976">
    <property type="entry name" value="Telo_bind"/>
    <property type="match status" value="1"/>
</dbReference>
<proteinExistence type="inferred from homology"/>
<dbReference type="GO" id="GO:0010521">
    <property type="term" value="F:telomerase inhibitor activity"/>
    <property type="evidence" value="ECO:0007669"/>
    <property type="project" value="TreeGrafter"/>
</dbReference>
<evidence type="ECO:0000256" key="9">
    <source>
        <dbReference type="SAM" id="MobiDB-lite"/>
    </source>
</evidence>
<dbReference type="GO" id="GO:0000783">
    <property type="term" value="C:nuclear telomere cap complex"/>
    <property type="evidence" value="ECO:0007669"/>
    <property type="project" value="TreeGrafter"/>
</dbReference>
<dbReference type="Pfam" id="PF02765">
    <property type="entry name" value="POT1"/>
    <property type="match status" value="1"/>
</dbReference>
<dbReference type="AlphaFoldDB" id="A0A0F9X2F7"/>
<dbReference type="GO" id="GO:0032210">
    <property type="term" value="P:regulation of telomere maintenance via telomerase"/>
    <property type="evidence" value="ECO:0007669"/>
    <property type="project" value="TreeGrafter"/>
</dbReference>
<dbReference type="EMBL" id="JOKZ01000376">
    <property type="protein sequence ID" value="KKO98864.1"/>
    <property type="molecule type" value="Genomic_DNA"/>
</dbReference>
<evidence type="ECO:0000256" key="4">
    <source>
        <dbReference type="ARBA" id="ARBA00015253"/>
    </source>
</evidence>
<comment type="caution">
    <text evidence="11">The sequence shown here is derived from an EMBL/GenBank/DDBJ whole genome shotgun (WGS) entry which is preliminary data.</text>
</comment>
<dbReference type="InterPro" id="IPR011564">
    <property type="entry name" value="Telomer_end-bd_POT1/Cdc13"/>
</dbReference>
<sequence>MAPPLNKRQNSLPSGFISIRDILDRKRGVGNLLNVVGVVKDFRTPVPTRRSDWKCEIRLCDDSAEDASSNSIAINIFRPENEMPDPSLGDVIVLYQAKLQSHSDTLSLVTHWTTDVYLYSANQIPRPPEGALKALRPQQRKTTHTPGQTVHEYVSSLYHSIDKKSLPSEAEFQDMKSKSANASDKFKELKDVRDSTFADVIVQLVRQPYDTSDKITLWVSDFTENDSFFHFAFKGFGGDGGQAPDPFGYGVNLPCGAGTGGEWKGPFGKRSMQVTCFEPHTSFIREQGLSKGSWVMLRNLHIRYGHNAANLEGYLRSDWKIHIAQMDITDTEAPDPRLKEAVRRKRDYEREKEMLLLAGLAGKKRKSDMAEMQPPQTGKQKRNKKPKQKAKKPAKVAEVSILSQIRATEQGESTVMSNGMSTEPSAAISTAYSKVKCENENKAISTIGDILDPVYVETDINGEQVKLQLPFVNMKYRANVRVANFMPLDLEDFAQPKKLKKKKHPEFNMLSDEEESDADADMEGEEETVDHSEPRVWEWRFFLELEDASSHGENQKEKKTLWVAVNNPSAQCLLSLDASDLRSDPKNLETLRQRLFLLWGDLEEKKSLEEENKRQAALTNRGVNRPPLHSSDDEGKMPRKQGPGSSQIRSRPFSCCIHQYGVQVPEEDPLKADAGEGMRWQRMFGLFGTRIAYT</sequence>
<dbReference type="SUPFAM" id="SSF50249">
    <property type="entry name" value="Nucleic acid-binding proteins"/>
    <property type="match status" value="2"/>
</dbReference>
<comment type="subcellular location">
    <subcellularLocation>
        <location evidence="2">Chromosome</location>
        <location evidence="2">Telomere</location>
    </subcellularLocation>
    <subcellularLocation>
        <location evidence="1">Nucleus</location>
    </subcellularLocation>
</comment>
<feature type="domain" description="Telomeric single stranded DNA binding POT1/Cdc13" evidence="10">
    <location>
        <begin position="16"/>
        <end position="162"/>
    </location>
</feature>
<dbReference type="Proteomes" id="UP000034112">
    <property type="component" value="Unassembled WGS sequence"/>
</dbReference>
<gene>
    <name evidence="11" type="ORF">THAR02_09029</name>
</gene>
<evidence type="ECO:0000313" key="12">
    <source>
        <dbReference type="Proteomes" id="UP000034112"/>
    </source>
</evidence>
<dbReference type="FunFam" id="2.40.50.140:FF:000303">
    <property type="entry name" value="Protection of telomeres protein 1"/>
    <property type="match status" value="1"/>
</dbReference>
<accession>A0A0F9X2F7</accession>
<dbReference type="PANTHER" id="PTHR14513">
    <property type="entry name" value="PROTECTION OF TELOMERES 1"/>
    <property type="match status" value="1"/>
</dbReference>
<name>A0A0F9X2F7_TRIHA</name>
<protein>
    <recommendedName>
        <fullName evidence="4">Protection of telomeres protein 1</fullName>
    </recommendedName>
</protein>
<evidence type="ECO:0000256" key="6">
    <source>
        <dbReference type="ARBA" id="ARBA00022895"/>
    </source>
</evidence>
<evidence type="ECO:0000256" key="7">
    <source>
        <dbReference type="ARBA" id="ARBA00023125"/>
    </source>
</evidence>
<feature type="region of interest" description="Disordered" evidence="9">
    <location>
        <begin position="362"/>
        <end position="395"/>
    </location>
</feature>
<dbReference type="Gene3D" id="2.40.50.140">
    <property type="entry name" value="Nucleic acid-binding proteins"/>
    <property type="match status" value="2"/>
</dbReference>
<keyword evidence="8" id="KW-0539">Nucleus</keyword>
<dbReference type="Pfam" id="PF16686">
    <property type="entry name" value="POT1PC"/>
    <property type="match status" value="1"/>
</dbReference>
<keyword evidence="6" id="KW-0779">Telomere</keyword>
<evidence type="ECO:0000256" key="8">
    <source>
        <dbReference type="ARBA" id="ARBA00023242"/>
    </source>
</evidence>
<reference evidence="12" key="1">
    <citation type="journal article" date="2015" name="Genome Announc.">
        <title>Draft whole-genome sequence of the biocontrol agent Trichoderma harzianum T6776.</title>
        <authorList>
            <person name="Baroncelli R."/>
            <person name="Piaggeschi G."/>
            <person name="Fiorini L."/>
            <person name="Bertolini E."/>
            <person name="Zapparata A."/>
            <person name="Pe M.E."/>
            <person name="Sarrocco S."/>
            <person name="Vannacci G."/>
        </authorList>
    </citation>
    <scope>NUCLEOTIDE SEQUENCE [LARGE SCALE GENOMIC DNA]</scope>
    <source>
        <strain evidence="12">T6776</strain>
    </source>
</reference>
<feature type="region of interest" description="Disordered" evidence="9">
    <location>
        <begin position="501"/>
        <end position="529"/>
    </location>
</feature>
<evidence type="ECO:0000259" key="10">
    <source>
        <dbReference type="SMART" id="SM00976"/>
    </source>
</evidence>
<keyword evidence="5" id="KW-0158">Chromosome</keyword>
<dbReference type="InterPro" id="IPR028389">
    <property type="entry name" value="POT1"/>
</dbReference>
<evidence type="ECO:0000313" key="11">
    <source>
        <dbReference type="EMBL" id="KKO98864.1"/>
    </source>
</evidence>
<dbReference type="InterPro" id="IPR032042">
    <property type="entry name" value="POT1PC"/>
</dbReference>
<dbReference type="InterPro" id="IPR012340">
    <property type="entry name" value="NA-bd_OB-fold"/>
</dbReference>
<organism evidence="11 12">
    <name type="scientific">Trichoderma harzianum</name>
    <name type="common">Hypocrea lixii</name>
    <dbReference type="NCBI Taxonomy" id="5544"/>
    <lineage>
        <taxon>Eukaryota</taxon>
        <taxon>Fungi</taxon>
        <taxon>Dikarya</taxon>
        <taxon>Ascomycota</taxon>
        <taxon>Pezizomycotina</taxon>
        <taxon>Sordariomycetes</taxon>
        <taxon>Hypocreomycetidae</taxon>
        <taxon>Hypocreales</taxon>
        <taxon>Hypocreaceae</taxon>
        <taxon>Trichoderma</taxon>
    </lineage>
</organism>
<feature type="compositionally biased region" description="Basic residues" evidence="9">
    <location>
        <begin position="379"/>
        <end position="394"/>
    </location>
</feature>
<evidence type="ECO:0000256" key="2">
    <source>
        <dbReference type="ARBA" id="ARBA00004574"/>
    </source>
</evidence>
<feature type="compositionally biased region" description="Acidic residues" evidence="9">
    <location>
        <begin position="511"/>
        <end position="528"/>
    </location>
</feature>
<dbReference type="OrthoDB" id="2186770at2759"/>
<dbReference type="GO" id="GO:0016233">
    <property type="term" value="P:telomere capping"/>
    <property type="evidence" value="ECO:0007669"/>
    <property type="project" value="TreeGrafter"/>
</dbReference>
<keyword evidence="7" id="KW-0238">DNA-binding</keyword>
<evidence type="ECO:0000256" key="5">
    <source>
        <dbReference type="ARBA" id="ARBA00022454"/>
    </source>
</evidence>
<dbReference type="GO" id="GO:0098505">
    <property type="term" value="F:G-rich strand telomeric DNA binding"/>
    <property type="evidence" value="ECO:0007669"/>
    <property type="project" value="TreeGrafter"/>
</dbReference>
<evidence type="ECO:0000256" key="1">
    <source>
        <dbReference type="ARBA" id="ARBA00004123"/>
    </source>
</evidence>
<evidence type="ECO:0000256" key="3">
    <source>
        <dbReference type="ARBA" id="ARBA00008442"/>
    </source>
</evidence>
<feature type="region of interest" description="Disordered" evidence="9">
    <location>
        <begin position="610"/>
        <end position="650"/>
    </location>
</feature>
<dbReference type="OMA" id="WEPHASF"/>
<dbReference type="PANTHER" id="PTHR14513:SF0">
    <property type="entry name" value="PROTECTION OF TELOMERES PROTEIN 1"/>
    <property type="match status" value="1"/>
</dbReference>